<dbReference type="PROSITE" id="PS51900">
    <property type="entry name" value="CB"/>
    <property type="match status" value="1"/>
</dbReference>
<keyword evidence="9" id="KW-1185">Reference proteome</keyword>
<proteinExistence type="inferred from homology"/>
<feature type="domain" description="Tyr recombinase" evidence="6">
    <location>
        <begin position="103"/>
        <end position="228"/>
    </location>
</feature>
<evidence type="ECO:0000259" key="7">
    <source>
        <dbReference type="PROSITE" id="PS51900"/>
    </source>
</evidence>
<dbReference type="GO" id="GO:0006310">
    <property type="term" value="P:DNA recombination"/>
    <property type="evidence" value="ECO:0007669"/>
    <property type="project" value="UniProtKB-KW"/>
</dbReference>
<evidence type="ECO:0000256" key="5">
    <source>
        <dbReference type="PROSITE-ProRule" id="PRU01248"/>
    </source>
</evidence>
<dbReference type="InterPro" id="IPR002104">
    <property type="entry name" value="Integrase_catalytic"/>
</dbReference>
<dbReference type="GO" id="GO:0015074">
    <property type="term" value="P:DNA integration"/>
    <property type="evidence" value="ECO:0007669"/>
    <property type="project" value="UniProtKB-KW"/>
</dbReference>
<keyword evidence="4" id="KW-0233">DNA recombination</keyword>
<evidence type="ECO:0000256" key="2">
    <source>
        <dbReference type="ARBA" id="ARBA00022908"/>
    </source>
</evidence>
<dbReference type="PANTHER" id="PTHR30349:SF41">
    <property type="entry name" value="INTEGRASE_RECOMBINASE PROTEIN MJ0367-RELATED"/>
    <property type="match status" value="1"/>
</dbReference>
<sequence>MEIDNLITLFEQKLMIQRYSTSSIKNYSSSVNSFLQIAAKKFEHPNQLSEQEIEKYILWKIEKHKISSSYQRMIVASIDKFYHLVMNQNLQINHLYPSRKKDSLPKYITKAEVKRMLASITNIKHKCIIKLLYGCGLRLSELLNSKLSDIDSELMLVHVKDTKGNKDRVVMLSTTLLDDLRKYYKDYYPKYYLFEGQSGGKYSSKGVQNIVKIAATKGGISKPVTPHI</sequence>
<dbReference type="Pfam" id="PF13495">
    <property type="entry name" value="Phage_int_SAM_4"/>
    <property type="match status" value="1"/>
</dbReference>
<dbReference type="Gene3D" id="1.10.443.10">
    <property type="entry name" value="Intergrase catalytic core"/>
    <property type="match status" value="1"/>
</dbReference>
<evidence type="ECO:0000313" key="8">
    <source>
        <dbReference type="EMBL" id="MCW3789412.1"/>
    </source>
</evidence>
<dbReference type="Gene3D" id="1.10.150.130">
    <property type="match status" value="1"/>
</dbReference>
<gene>
    <name evidence="8" type="ORF">OM075_23315</name>
</gene>
<keyword evidence="2" id="KW-0229">DNA integration</keyword>
<evidence type="ECO:0000259" key="6">
    <source>
        <dbReference type="PROSITE" id="PS51898"/>
    </source>
</evidence>
<dbReference type="InterPro" id="IPR004107">
    <property type="entry name" value="Integrase_SAM-like_N"/>
</dbReference>
<evidence type="ECO:0000313" key="9">
    <source>
        <dbReference type="Proteomes" id="UP001209229"/>
    </source>
</evidence>
<accession>A0AAE3M9G3</accession>
<dbReference type="EMBL" id="JAPDPJ010000108">
    <property type="protein sequence ID" value="MCW3789412.1"/>
    <property type="molecule type" value="Genomic_DNA"/>
</dbReference>
<evidence type="ECO:0000256" key="4">
    <source>
        <dbReference type="ARBA" id="ARBA00023172"/>
    </source>
</evidence>
<comment type="similarity">
    <text evidence="1">Belongs to the 'phage' integrase family.</text>
</comment>
<comment type="caution">
    <text evidence="8">The sequence shown here is derived from an EMBL/GenBank/DDBJ whole genome shotgun (WGS) entry which is preliminary data.</text>
</comment>
<protein>
    <submittedName>
        <fullName evidence="8">Site-specific integrase</fullName>
    </submittedName>
</protein>
<dbReference type="InterPro" id="IPR010998">
    <property type="entry name" value="Integrase_recombinase_N"/>
</dbReference>
<dbReference type="AlphaFoldDB" id="A0AAE3M9G3"/>
<dbReference type="InterPro" id="IPR044068">
    <property type="entry name" value="CB"/>
</dbReference>
<dbReference type="RefSeq" id="WP_301192965.1">
    <property type="nucleotide sequence ID" value="NZ_JAPDPJ010000108.1"/>
</dbReference>
<dbReference type="SUPFAM" id="SSF56349">
    <property type="entry name" value="DNA breaking-rejoining enzymes"/>
    <property type="match status" value="1"/>
</dbReference>
<organism evidence="8 9">
    <name type="scientific">Plebeiibacterium sediminum</name>
    <dbReference type="NCBI Taxonomy" id="2992112"/>
    <lineage>
        <taxon>Bacteria</taxon>
        <taxon>Pseudomonadati</taxon>
        <taxon>Bacteroidota</taxon>
        <taxon>Bacteroidia</taxon>
        <taxon>Marinilabiliales</taxon>
        <taxon>Marinilabiliaceae</taxon>
        <taxon>Plebeiibacterium</taxon>
    </lineage>
</organism>
<dbReference type="InterPro" id="IPR011010">
    <property type="entry name" value="DNA_brk_join_enz"/>
</dbReference>
<reference evidence="8" key="1">
    <citation type="submission" date="2022-10" db="EMBL/GenBank/DDBJ databases">
        <authorList>
            <person name="Yu W.X."/>
        </authorList>
    </citation>
    <scope>NUCLEOTIDE SEQUENCE</scope>
    <source>
        <strain evidence="8">AAT</strain>
    </source>
</reference>
<evidence type="ECO:0000256" key="1">
    <source>
        <dbReference type="ARBA" id="ARBA00008857"/>
    </source>
</evidence>
<dbReference type="Proteomes" id="UP001209229">
    <property type="component" value="Unassembled WGS sequence"/>
</dbReference>
<keyword evidence="3 5" id="KW-0238">DNA-binding</keyword>
<dbReference type="PROSITE" id="PS51898">
    <property type="entry name" value="TYR_RECOMBINASE"/>
    <property type="match status" value="1"/>
</dbReference>
<dbReference type="GO" id="GO:0003677">
    <property type="term" value="F:DNA binding"/>
    <property type="evidence" value="ECO:0007669"/>
    <property type="project" value="UniProtKB-UniRule"/>
</dbReference>
<dbReference type="PANTHER" id="PTHR30349">
    <property type="entry name" value="PHAGE INTEGRASE-RELATED"/>
    <property type="match status" value="1"/>
</dbReference>
<dbReference type="Pfam" id="PF00589">
    <property type="entry name" value="Phage_integrase"/>
    <property type="match status" value="1"/>
</dbReference>
<name>A0AAE3M9G3_9BACT</name>
<evidence type="ECO:0000256" key="3">
    <source>
        <dbReference type="ARBA" id="ARBA00023125"/>
    </source>
</evidence>
<dbReference type="InterPro" id="IPR013762">
    <property type="entry name" value="Integrase-like_cat_sf"/>
</dbReference>
<feature type="domain" description="Core-binding (CB)" evidence="7">
    <location>
        <begin position="1"/>
        <end position="86"/>
    </location>
</feature>
<dbReference type="InterPro" id="IPR050090">
    <property type="entry name" value="Tyrosine_recombinase_XerCD"/>
</dbReference>